<gene>
    <name evidence="11" type="ORF">GGR38_002999</name>
</gene>
<evidence type="ECO:0000256" key="6">
    <source>
        <dbReference type="ARBA" id="ARBA00022806"/>
    </source>
</evidence>
<comment type="similarity">
    <text evidence="1">In the N-terminal section; belongs to the CRISPR-associated nuclease Cas3-HD family.</text>
</comment>
<dbReference type="GO" id="GO:0005524">
    <property type="term" value="F:ATP binding"/>
    <property type="evidence" value="ECO:0007669"/>
    <property type="project" value="UniProtKB-KW"/>
</dbReference>
<dbReference type="EC" id="3.6.4.-" evidence="11"/>
<dbReference type="PROSITE" id="PS51643">
    <property type="entry name" value="HD_CAS3"/>
    <property type="match status" value="1"/>
</dbReference>
<evidence type="ECO:0000256" key="4">
    <source>
        <dbReference type="ARBA" id="ARBA00022741"/>
    </source>
</evidence>
<evidence type="ECO:0000256" key="8">
    <source>
        <dbReference type="ARBA" id="ARBA00023118"/>
    </source>
</evidence>
<evidence type="ECO:0000256" key="3">
    <source>
        <dbReference type="ARBA" id="ARBA00022723"/>
    </source>
</evidence>
<dbReference type="InterPro" id="IPR011545">
    <property type="entry name" value="DEAD/DEAH_box_helicase_dom"/>
</dbReference>
<dbReference type="Pfam" id="PF22590">
    <property type="entry name" value="Cas3-like_C_2"/>
    <property type="match status" value="1"/>
</dbReference>
<dbReference type="Proteomes" id="UP000548867">
    <property type="component" value="Unassembled WGS sequence"/>
</dbReference>
<accession>A0A7W6CHR6</accession>
<dbReference type="GO" id="GO:0016787">
    <property type="term" value="F:hydrolase activity"/>
    <property type="evidence" value="ECO:0007669"/>
    <property type="project" value="UniProtKB-KW"/>
</dbReference>
<dbReference type="InterPro" id="IPR014001">
    <property type="entry name" value="Helicase_ATP-bd"/>
</dbReference>
<dbReference type="EC" id="3.1.-.-" evidence="11"/>
<evidence type="ECO:0000256" key="2">
    <source>
        <dbReference type="ARBA" id="ARBA00009046"/>
    </source>
</evidence>
<dbReference type="GO" id="GO:0004519">
    <property type="term" value="F:endonuclease activity"/>
    <property type="evidence" value="ECO:0007669"/>
    <property type="project" value="UniProtKB-KW"/>
</dbReference>
<dbReference type="InterPro" id="IPR054712">
    <property type="entry name" value="Cas3-like_dom"/>
</dbReference>
<evidence type="ECO:0000256" key="1">
    <source>
        <dbReference type="ARBA" id="ARBA00006847"/>
    </source>
</evidence>
<keyword evidence="6 11" id="KW-0347">Helicase</keyword>
<feature type="domain" description="HD Cas3-type" evidence="10">
    <location>
        <begin position="1"/>
        <end position="146"/>
    </location>
</feature>
<dbReference type="GO" id="GO:0051607">
    <property type="term" value="P:defense response to virus"/>
    <property type="evidence" value="ECO:0007669"/>
    <property type="project" value="UniProtKB-KW"/>
</dbReference>
<reference evidence="11 12" key="1">
    <citation type="submission" date="2020-08" db="EMBL/GenBank/DDBJ databases">
        <title>Genomic Encyclopedia of Type Strains, Phase IV (KMG-IV): sequencing the most valuable type-strain genomes for metagenomic binning, comparative biology and taxonomic classification.</title>
        <authorList>
            <person name="Goeker M."/>
        </authorList>
    </citation>
    <scope>NUCLEOTIDE SEQUENCE [LARGE SCALE GENOMIC DNA]</scope>
    <source>
        <strain evidence="11 12">DSM 27057</strain>
    </source>
</reference>
<keyword evidence="11" id="KW-0255">Endonuclease</keyword>
<dbReference type="EMBL" id="JACIDX010000011">
    <property type="protein sequence ID" value="MBB3956042.1"/>
    <property type="molecule type" value="Genomic_DNA"/>
</dbReference>
<dbReference type="GO" id="GO:0046872">
    <property type="term" value="F:metal ion binding"/>
    <property type="evidence" value="ECO:0007669"/>
    <property type="project" value="UniProtKB-KW"/>
</dbReference>
<keyword evidence="4" id="KW-0547">Nucleotide-binding</keyword>
<dbReference type="NCBIfam" id="TIGR01596">
    <property type="entry name" value="cas3_HD"/>
    <property type="match status" value="1"/>
</dbReference>
<dbReference type="CDD" id="cd09641">
    <property type="entry name" value="Cas3''_I"/>
    <property type="match status" value="1"/>
</dbReference>
<dbReference type="SUPFAM" id="SSF109604">
    <property type="entry name" value="HD-domain/PDEase-like"/>
    <property type="match status" value="1"/>
</dbReference>
<comment type="caution">
    <text evidence="11">The sequence shown here is derived from an EMBL/GenBank/DDBJ whole genome shotgun (WGS) entry which is preliminary data.</text>
</comment>
<keyword evidence="5 11" id="KW-0378">Hydrolase</keyword>
<dbReference type="AlphaFoldDB" id="A0A7W6CHR6"/>
<keyword evidence="8" id="KW-0051">Antiviral defense</keyword>
<evidence type="ECO:0000256" key="7">
    <source>
        <dbReference type="ARBA" id="ARBA00022840"/>
    </source>
</evidence>
<protein>
    <submittedName>
        <fullName evidence="11">CRISPR-associated endonuclease/helicase Cas3</fullName>
        <ecNumber evidence="11">3.1.-.-</ecNumber>
        <ecNumber evidence="11">3.6.4.-</ecNumber>
    </submittedName>
</protein>
<dbReference type="Gene3D" id="1.10.3210.30">
    <property type="match status" value="1"/>
</dbReference>
<dbReference type="GO" id="GO:0003676">
    <property type="term" value="F:nucleic acid binding"/>
    <property type="evidence" value="ECO:0007669"/>
    <property type="project" value="InterPro"/>
</dbReference>
<evidence type="ECO:0000259" key="9">
    <source>
        <dbReference type="PROSITE" id="PS51192"/>
    </source>
</evidence>
<evidence type="ECO:0000313" key="12">
    <source>
        <dbReference type="Proteomes" id="UP000548867"/>
    </source>
</evidence>
<feature type="domain" description="Helicase ATP-binding" evidence="9">
    <location>
        <begin position="199"/>
        <end position="393"/>
    </location>
</feature>
<dbReference type="InterPro" id="IPR027417">
    <property type="entry name" value="P-loop_NTPase"/>
</dbReference>
<keyword evidence="11" id="KW-0540">Nuclease</keyword>
<dbReference type="GO" id="GO:0004386">
    <property type="term" value="F:helicase activity"/>
    <property type="evidence" value="ECO:0007669"/>
    <property type="project" value="UniProtKB-KW"/>
</dbReference>
<dbReference type="InterPro" id="IPR006483">
    <property type="entry name" value="CRISPR-assoc_Cas3_HD"/>
</dbReference>
<comment type="similarity">
    <text evidence="2">In the central section; belongs to the CRISPR-associated helicase Cas3 family.</text>
</comment>
<sequence>MPFGGGLLARTMGLLHDIGKCSAQYQAYIRRPAVEGGPKGPDHSTAGAIRAREIYGLAGHLMGFGIAGHHSGLMNGGGHEGSSLNSRLEKEVEPHDGWENYAIGLPSPSELKAALKKPQINQIEKHFSVPFMARMLFSCLVDADFLETEAFYARDARPERGGHLLPEHLQKLRNFLAGHRADNTEVNRLRSQILDHANAKASLAPGLFTLTVPTGGGKTLTSLSFAMEHAARHGLRRVIYVIPFTSIIEQTAAVFREEVGLGDAVLEHHASFDWDQRRPPSDDKEEEGPNGLAKLRRDAENWDAPIVVTTAVQFFESLFAARTSKARKLHNLAQSVIVLDEAQSIPVHLLRPCMAAIEELARNYGASVILCTATQPALRIQDKALPRRKDGETDGLHIPDERELAPAPSALYQKLKRVQVEWLRDPVDDEVIAGRFAEQAQMLCIVNSRAHAQALFTRMRSEDLPGAVQLTTLMCAQHRREVLKDLREALKAGQPVRLVSTSLIEAGVDISFPEVWRAAAGLFSVAQAAGRCNRSGELGALGEAFGRTVLFESSQHKTPPILESFYQPARTVLRKDWDDPLGLEAVREYYRELYWQKGDDALDAAKMLNGTRYPILPALADTSRAMDWPFADIAEAFRMIDDLMDPVIIPFDGEVSHDIDALRDPNAPFPPAGVTRRLQRYVVPVPARVRAAMIALGAVQLIKPEEYGDRFAVLANESLYDPQAGLRLDDPTWRTAENNVI</sequence>
<evidence type="ECO:0000259" key="10">
    <source>
        <dbReference type="PROSITE" id="PS51643"/>
    </source>
</evidence>
<dbReference type="InterPro" id="IPR038257">
    <property type="entry name" value="CRISPR-assoc_Cas3_HD_sf"/>
</dbReference>
<proteinExistence type="inferred from homology"/>
<organism evidence="11 12">
    <name type="scientific">Novosphingobium sediminicola</name>
    <dbReference type="NCBI Taxonomy" id="563162"/>
    <lineage>
        <taxon>Bacteria</taxon>
        <taxon>Pseudomonadati</taxon>
        <taxon>Pseudomonadota</taxon>
        <taxon>Alphaproteobacteria</taxon>
        <taxon>Sphingomonadales</taxon>
        <taxon>Sphingomonadaceae</taxon>
        <taxon>Novosphingobium</taxon>
    </lineage>
</organism>
<dbReference type="PROSITE" id="PS51192">
    <property type="entry name" value="HELICASE_ATP_BIND_1"/>
    <property type="match status" value="1"/>
</dbReference>
<evidence type="ECO:0000313" key="11">
    <source>
        <dbReference type="EMBL" id="MBB3956042.1"/>
    </source>
</evidence>
<evidence type="ECO:0000256" key="5">
    <source>
        <dbReference type="ARBA" id="ARBA00022801"/>
    </source>
</evidence>
<keyword evidence="7" id="KW-0067">ATP-binding</keyword>
<dbReference type="CDD" id="cd17930">
    <property type="entry name" value="DEXHc_cas3"/>
    <property type="match status" value="1"/>
</dbReference>
<dbReference type="Pfam" id="PF00270">
    <property type="entry name" value="DEAD"/>
    <property type="match status" value="1"/>
</dbReference>
<name>A0A7W6CHR6_9SPHN</name>
<keyword evidence="3" id="KW-0479">Metal-binding</keyword>
<dbReference type="SUPFAM" id="SSF52540">
    <property type="entry name" value="P-loop containing nucleoside triphosphate hydrolases"/>
    <property type="match status" value="1"/>
</dbReference>
<dbReference type="Gene3D" id="3.40.50.300">
    <property type="entry name" value="P-loop containing nucleotide triphosphate hydrolases"/>
    <property type="match status" value="2"/>
</dbReference>
<dbReference type="SMART" id="SM00487">
    <property type="entry name" value="DEXDc"/>
    <property type="match status" value="1"/>
</dbReference>
<keyword evidence="12" id="KW-1185">Reference proteome</keyword>